<dbReference type="EMBL" id="JAFBMS010000035">
    <property type="protein sequence ID" value="KAG9341457.1"/>
    <property type="molecule type" value="Genomic_DNA"/>
</dbReference>
<reference evidence="2" key="1">
    <citation type="thesis" date="2021" institute="BYU ScholarsArchive" country="Provo, UT, USA">
        <title>Applications of and Algorithms for Genome Assembly and Genomic Analyses with an Emphasis on Marine Teleosts.</title>
        <authorList>
            <person name="Pickett B.D."/>
        </authorList>
    </citation>
    <scope>NUCLEOTIDE SEQUENCE</scope>
    <source>
        <strain evidence="2">HI-2016</strain>
    </source>
</reference>
<proteinExistence type="predicted"/>
<evidence type="ECO:0000313" key="2">
    <source>
        <dbReference type="EMBL" id="KAG9341457.1"/>
    </source>
</evidence>
<gene>
    <name evidence="2" type="ORF">JZ751_019267</name>
</gene>
<dbReference type="AlphaFoldDB" id="A0A8T2NYJ0"/>
<evidence type="ECO:0000256" key="1">
    <source>
        <dbReference type="SAM" id="MobiDB-lite"/>
    </source>
</evidence>
<evidence type="ECO:0000313" key="3">
    <source>
        <dbReference type="Proteomes" id="UP000824540"/>
    </source>
</evidence>
<feature type="region of interest" description="Disordered" evidence="1">
    <location>
        <begin position="19"/>
        <end position="72"/>
    </location>
</feature>
<accession>A0A8T2NYJ0</accession>
<comment type="caution">
    <text evidence="2">The sequence shown here is derived from an EMBL/GenBank/DDBJ whole genome shotgun (WGS) entry which is preliminary data.</text>
</comment>
<dbReference type="Proteomes" id="UP000824540">
    <property type="component" value="Unassembled WGS sequence"/>
</dbReference>
<protein>
    <submittedName>
        <fullName evidence="2">Uncharacterized protein</fullName>
    </submittedName>
</protein>
<organism evidence="2 3">
    <name type="scientific">Albula glossodonta</name>
    <name type="common">roundjaw bonefish</name>
    <dbReference type="NCBI Taxonomy" id="121402"/>
    <lineage>
        <taxon>Eukaryota</taxon>
        <taxon>Metazoa</taxon>
        <taxon>Chordata</taxon>
        <taxon>Craniata</taxon>
        <taxon>Vertebrata</taxon>
        <taxon>Euteleostomi</taxon>
        <taxon>Actinopterygii</taxon>
        <taxon>Neopterygii</taxon>
        <taxon>Teleostei</taxon>
        <taxon>Albuliformes</taxon>
        <taxon>Albulidae</taxon>
        <taxon>Albula</taxon>
    </lineage>
</organism>
<sequence length="103" mass="11173">MAAQTWKSITQVQEAINLRLSGADGSRSRGGRPADRPGTRQRKPLCMGGGPGEGGKDRSHRKFTGFRRNPTPVDPLQECGCHLLPQQLVPTPSASSSERRCFS</sequence>
<name>A0A8T2NYJ0_9TELE</name>
<keyword evidence="3" id="KW-1185">Reference proteome</keyword>